<reference evidence="1 2" key="1">
    <citation type="submission" date="2016-06" db="EMBL/GenBank/DDBJ databases">
        <title>Evolution of pathogenesis and genome organization in the Tremellales.</title>
        <authorList>
            <person name="Cuomo C."/>
            <person name="Litvintseva A."/>
            <person name="Heitman J."/>
            <person name="Chen Y."/>
            <person name="Sun S."/>
            <person name="Springer D."/>
            <person name="Dromer F."/>
            <person name="Young S."/>
            <person name="Zeng Q."/>
            <person name="Chapman S."/>
            <person name="Gujja S."/>
            <person name="Saif S."/>
            <person name="Birren B."/>
        </authorList>
    </citation>
    <scope>NUCLEOTIDE SEQUENCE [LARGE SCALE GENOMIC DNA]</scope>
    <source>
        <strain evidence="1 2">CBS 7118</strain>
    </source>
</reference>
<protein>
    <recommendedName>
        <fullName evidence="3">F-box domain-containing protein</fullName>
    </recommendedName>
</protein>
<organism evidence="1 2">
    <name type="scientific">Cryptococcus wingfieldii CBS 7118</name>
    <dbReference type="NCBI Taxonomy" id="1295528"/>
    <lineage>
        <taxon>Eukaryota</taxon>
        <taxon>Fungi</taxon>
        <taxon>Dikarya</taxon>
        <taxon>Basidiomycota</taxon>
        <taxon>Agaricomycotina</taxon>
        <taxon>Tremellomycetes</taxon>
        <taxon>Tremellales</taxon>
        <taxon>Cryptococcaceae</taxon>
        <taxon>Cryptococcus</taxon>
    </lineage>
</organism>
<keyword evidence="2" id="KW-1185">Reference proteome</keyword>
<sequence length="572" mass="64956">MTADYTSSVSQLYPHSSLPNQSRKHNISLDRLPLHIVSQVAFYVLVDDAGDAGHPAGLLPLLFSCKRVYQALYIKYNVSLYGELYKATFDYQALLRRYAWHRGNALRKEAGRANDIFQDSRLWAADYKDRWEMSRRLRMATGADTLEIPGVCDISMHNQDVWNIWNLWRRANQHSDGKNMLFLVHHCHLKGALELMYRDIVLPEAARPGFPVETGAKGIMAWLLVLSHFDSFKEDDQEEVDQKMFILRPYSVAAGIYYSSYAPYTVKKLPLQDYPSEAQAFAVVPHKDYTSTYHRFNTTWSRQPPQCILASEIGFFRLLERRSWQTSTGKGFTKEDSYSFEKGFPGILATPDASTLTSEAYDREWKRQASCQDPMNGPGLLPLTFKGCIEGTWRGKSLYMDFDTYRRILGGDVRLAFAGPYQSQAVEFVLREGLIKVRKGMVGGYGHVFHAGMINGDSLERELEWVANGCGHEFVSEDTIDEEGWTKEIIITGHGRTAWGVASIRGRVRSWDGFVLLSLSYAQDPGARWLWSGYVVPGGYLAGRWRDTVIPANQAGYEGAFVCIREDAMPRA</sequence>
<dbReference type="RefSeq" id="XP_019035625.1">
    <property type="nucleotide sequence ID" value="XM_019172683.1"/>
</dbReference>
<dbReference type="EMBL" id="AWGH01000001">
    <property type="protein sequence ID" value="ODO08770.1"/>
    <property type="molecule type" value="Genomic_DNA"/>
</dbReference>
<gene>
    <name evidence="1" type="ORF">L198_00503</name>
</gene>
<proteinExistence type="predicted"/>
<name>A0A1E3K6K2_9TREE</name>
<dbReference type="AlphaFoldDB" id="A0A1E3K6K2"/>
<dbReference type="Proteomes" id="UP000094819">
    <property type="component" value="Unassembled WGS sequence"/>
</dbReference>
<accession>A0A1E3K6K2</accession>
<evidence type="ECO:0008006" key="3">
    <source>
        <dbReference type="Google" id="ProtNLM"/>
    </source>
</evidence>
<comment type="caution">
    <text evidence="1">The sequence shown here is derived from an EMBL/GenBank/DDBJ whole genome shotgun (WGS) entry which is preliminary data.</text>
</comment>
<dbReference type="OrthoDB" id="2017782at2759"/>
<dbReference type="GeneID" id="30189716"/>
<evidence type="ECO:0000313" key="2">
    <source>
        <dbReference type="Proteomes" id="UP000094819"/>
    </source>
</evidence>
<evidence type="ECO:0000313" key="1">
    <source>
        <dbReference type="EMBL" id="ODO08770.1"/>
    </source>
</evidence>